<comment type="caution">
    <text evidence="1">The sequence shown here is derived from an EMBL/GenBank/DDBJ whole genome shotgun (WGS) entry which is preliminary data.</text>
</comment>
<dbReference type="Proteomes" id="UP000523087">
    <property type="component" value="Unassembled WGS sequence"/>
</dbReference>
<name>A0A7W0BZP1_9BACL</name>
<dbReference type="AlphaFoldDB" id="A0A7W0BZP1"/>
<proteinExistence type="predicted"/>
<evidence type="ECO:0000313" key="1">
    <source>
        <dbReference type="EMBL" id="MBA2874314.1"/>
    </source>
</evidence>
<protein>
    <submittedName>
        <fullName evidence="1">Uncharacterized protein</fullName>
    </submittedName>
</protein>
<gene>
    <name evidence="1" type="ORF">HNR31_001084</name>
</gene>
<accession>A0A7W0BZP1</accession>
<evidence type="ECO:0000313" key="2">
    <source>
        <dbReference type="Proteomes" id="UP000523087"/>
    </source>
</evidence>
<reference evidence="1 2" key="1">
    <citation type="submission" date="2020-07" db="EMBL/GenBank/DDBJ databases">
        <title>Genomic Encyclopedia of Type Strains, Phase IV (KMG-IV): sequencing the most valuable type-strain genomes for metagenomic binning, comparative biology and taxonomic classification.</title>
        <authorList>
            <person name="Goeker M."/>
        </authorList>
    </citation>
    <scope>NUCLEOTIDE SEQUENCE [LARGE SCALE GENOMIC DNA]</scope>
    <source>
        <strain evidence="1 2">DSM 15730</strain>
    </source>
</reference>
<organism evidence="1 2">
    <name type="scientific">Thermaerobacillus caldiproteolyticus</name>
    <dbReference type="NCBI Taxonomy" id="247480"/>
    <lineage>
        <taxon>Bacteria</taxon>
        <taxon>Bacillati</taxon>
        <taxon>Bacillota</taxon>
        <taxon>Bacilli</taxon>
        <taxon>Bacillales</taxon>
        <taxon>Anoxybacillaceae</taxon>
        <taxon>Thermaerobacillus</taxon>
    </lineage>
</organism>
<dbReference type="EMBL" id="JACDUT010000002">
    <property type="protein sequence ID" value="MBA2874314.1"/>
    <property type="molecule type" value="Genomic_DNA"/>
</dbReference>
<keyword evidence="2" id="KW-1185">Reference proteome</keyword>
<sequence>MKTLYELKQNLATIGQQLQKVENQLAEKAIDPNATMEEIQALQKSRDDLSLVTI</sequence>